<dbReference type="AlphaFoldDB" id="A0A061JGC3"/>
<reference evidence="2 3" key="1">
    <citation type="journal article" date="2013" name="Genome Announc.">
        <title>Draft Genome Sequence of Holospora undulata Strain HU1, a Micronucleus-Specific Symbiont of the Ciliate Paramecium caudatum.</title>
        <authorList>
            <person name="Dohra H."/>
            <person name="Suzuki H."/>
            <person name="Suzuki T."/>
            <person name="Tanaka K."/>
            <person name="Fujishima M."/>
        </authorList>
    </citation>
    <scope>NUCLEOTIDE SEQUENCE [LARGE SCALE GENOMIC DNA]</scope>
    <source>
        <strain evidence="2 3">HU1</strain>
    </source>
</reference>
<proteinExistence type="predicted"/>
<dbReference type="EMBL" id="ARPM03000121">
    <property type="protein sequence ID" value="ETZ05051.1"/>
    <property type="molecule type" value="Genomic_DNA"/>
</dbReference>
<protein>
    <submittedName>
        <fullName evidence="2">Uncharacterized protein</fullName>
    </submittedName>
</protein>
<feature type="region of interest" description="Disordered" evidence="1">
    <location>
        <begin position="1"/>
        <end position="28"/>
    </location>
</feature>
<accession>A0A061JGC3</accession>
<keyword evidence="3" id="KW-1185">Reference proteome</keyword>
<gene>
    <name evidence="2" type="ORF">K737_300529</name>
</gene>
<comment type="caution">
    <text evidence="2">The sequence shown here is derived from an EMBL/GenBank/DDBJ whole genome shotgun (WGS) entry which is preliminary data.</text>
</comment>
<name>A0A061JGC3_9PROT</name>
<evidence type="ECO:0000313" key="3">
    <source>
        <dbReference type="Proteomes" id="UP000026922"/>
    </source>
</evidence>
<organism evidence="2 3">
    <name type="scientific">Holospora undulata HU1</name>
    <dbReference type="NCBI Taxonomy" id="1321371"/>
    <lineage>
        <taxon>Bacteria</taxon>
        <taxon>Pseudomonadati</taxon>
        <taxon>Pseudomonadota</taxon>
        <taxon>Alphaproteobacteria</taxon>
        <taxon>Holosporales</taxon>
        <taxon>Holosporaceae</taxon>
        <taxon>Holospora</taxon>
    </lineage>
</organism>
<evidence type="ECO:0000256" key="1">
    <source>
        <dbReference type="SAM" id="MobiDB-lite"/>
    </source>
</evidence>
<evidence type="ECO:0000313" key="2">
    <source>
        <dbReference type="EMBL" id="ETZ05051.1"/>
    </source>
</evidence>
<dbReference type="Proteomes" id="UP000026922">
    <property type="component" value="Unassembled WGS sequence"/>
</dbReference>
<sequence length="54" mass="5923">MTDASHIKVHLHAAGAKGGNPGHGLHKRGQHEAIFGHGCPGHAGQNYYYIRYRF</sequence>